<evidence type="ECO:0000259" key="7">
    <source>
        <dbReference type="PROSITE" id="PS50043"/>
    </source>
</evidence>
<feature type="modified residue" description="4-aspartylphosphate" evidence="5">
    <location>
        <position position="56"/>
    </location>
</feature>
<reference evidence="10" key="1">
    <citation type="submission" date="2023-12" db="EMBL/GenBank/DDBJ databases">
        <title>Novel isolates from deep terrestrial aquifers shed light on the physiology and ecology of the class Limnochordia.</title>
        <authorList>
            <person name="Karnachuk O.V."/>
            <person name="Lukina A.P."/>
            <person name="Avakyan M.R."/>
            <person name="Kadnikov V."/>
            <person name="Begmatov S."/>
            <person name="Beletsky A.V."/>
            <person name="Mardanov A.V."/>
            <person name="Ravin N.V."/>
        </authorList>
    </citation>
    <scope>NUCLEOTIDE SEQUENCE [LARGE SCALE GENOMIC DNA]</scope>
    <source>
        <strain evidence="10">LN</strain>
    </source>
</reference>
<dbReference type="PRINTS" id="PR00038">
    <property type="entry name" value="HTHLUXR"/>
</dbReference>
<protein>
    <submittedName>
        <fullName evidence="9">Response regulator transcription factor</fullName>
    </submittedName>
</protein>
<keyword evidence="3" id="KW-0238">DNA-binding</keyword>
<dbReference type="PROSITE" id="PS50043">
    <property type="entry name" value="HTH_LUXR_2"/>
    <property type="match status" value="1"/>
</dbReference>
<dbReference type="SUPFAM" id="SSF46894">
    <property type="entry name" value="C-terminal effector domain of the bipartite response regulators"/>
    <property type="match status" value="1"/>
</dbReference>
<dbReference type="PROSITE" id="PS00622">
    <property type="entry name" value="HTH_LUXR_1"/>
    <property type="match status" value="1"/>
</dbReference>
<dbReference type="Pfam" id="PF00072">
    <property type="entry name" value="Response_reg"/>
    <property type="match status" value="1"/>
</dbReference>
<evidence type="ECO:0000256" key="1">
    <source>
        <dbReference type="ARBA" id="ARBA00022553"/>
    </source>
</evidence>
<feature type="domain" description="Response regulatory" evidence="8">
    <location>
        <begin position="5"/>
        <end position="121"/>
    </location>
</feature>
<proteinExistence type="predicted"/>
<dbReference type="EMBL" id="CP141614">
    <property type="protein sequence ID" value="WRP15203.1"/>
    <property type="molecule type" value="Genomic_DNA"/>
</dbReference>
<dbReference type="PROSITE" id="PS50110">
    <property type="entry name" value="RESPONSE_REGULATORY"/>
    <property type="match status" value="1"/>
</dbReference>
<keyword evidence="2" id="KW-0805">Transcription regulation</keyword>
<dbReference type="Gene3D" id="3.40.50.2300">
    <property type="match status" value="1"/>
</dbReference>
<dbReference type="InterPro" id="IPR011006">
    <property type="entry name" value="CheY-like_superfamily"/>
</dbReference>
<keyword evidence="4" id="KW-0804">Transcription</keyword>
<dbReference type="InterPro" id="IPR016032">
    <property type="entry name" value="Sig_transdc_resp-reg_C-effctor"/>
</dbReference>
<feature type="domain" description="HTH luxR-type" evidence="7">
    <location>
        <begin position="145"/>
        <end position="210"/>
    </location>
</feature>
<evidence type="ECO:0000256" key="6">
    <source>
        <dbReference type="SAM" id="MobiDB-lite"/>
    </source>
</evidence>
<feature type="region of interest" description="Disordered" evidence="6">
    <location>
        <begin position="200"/>
        <end position="221"/>
    </location>
</feature>
<dbReference type="InterPro" id="IPR039420">
    <property type="entry name" value="WalR-like"/>
</dbReference>
<evidence type="ECO:0000256" key="5">
    <source>
        <dbReference type="PROSITE-ProRule" id="PRU00169"/>
    </source>
</evidence>
<dbReference type="Proteomes" id="UP001333102">
    <property type="component" value="Chromosome"/>
</dbReference>
<organism evidence="9 10">
    <name type="scientific">Geochorda subterranea</name>
    <dbReference type="NCBI Taxonomy" id="3109564"/>
    <lineage>
        <taxon>Bacteria</taxon>
        <taxon>Bacillati</taxon>
        <taxon>Bacillota</taxon>
        <taxon>Limnochordia</taxon>
        <taxon>Limnochordales</taxon>
        <taxon>Geochordaceae</taxon>
        <taxon>Geochorda</taxon>
    </lineage>
</organism>
<evidence type="ECO:0000313" key="9">
    <source>
        <dbReference type="EMBL" id="WRP15203.1"/>
    </source>
</evidence>
<sequence>MPPIRVLVVDDHRLFREGLRRILASHDDMEVVGLAADGQEAVEQARLHRPDVILMDVKMPGTDGVAATRAVREVVPDVRVVMLTVSERDEDLFGAIKAGARGYLLKSVHEEQLLEAIRQVHRGEAVLSPQLAARLLQEMVRKDAAPQEPSALTEREVEVLRLASEGLTNREIAERLHLSVHTVKTHLRHALDKLHARNRAEAATKAWRQGHLTAPPPQGQK</sequence>
<keyword evidence="10" id="KW-1185">Reference proteome</keyword>
<dbReference type="RefSeq" id="WP_324669595.1">
    <property type="nucleotide sequence ID" value="NZ_CP141614.1"/>
</dbReference>
<dbReference type="SMART" id="SM00448">
    <property type="entry name" value="REC"/>
    <property type="match status" value="1"/>
</dbReference>
<name>A0ABZ1BR94_9FIRM</name>
<evidence type="ECO:0000256" key="3">
    <source>
        <dbReference type="ARBA" id="ARBA00023125"/>
    </source>
</evidence>
<dbReference type="CDD" id="cd17535">
    <property type="entry name" value="REC_NarL-like"/>
    <property type="match status" value="1"/>
</dbReference>
<dbReference type="InterPro" id="IPR001789">
    <property type="entry name" value="Sig_transdc_resp-reg_receiver"/>
</dbReference>
<keyword evidence="1 5" id="KW-0597">Phosphoprotein</keyword>
<gene>
    <name evidence="9" type="ORF">VLY81_03260</name>
</gene>
<dbReference type="SUPFAM" id="SSF52172">
    <property type="entry name" value="CheY-like"/>
    <property type="match status" value="1"/>
</dbReference>
<dbReference type="InterPro" id="IPR000792">
    <property type="entry name" value="Tscrpt_reg_LuxR_C"/>
</dbReference>
<dbReference type="Pfam" id="PF00196">
    <property type="entry name" value="GerE"/>
    <property type="match status" value="1"/>
</dbReference>
<evidence type="ECO:0000313" key="10">
    <source>
        <dbReference type="Proteomes" id="UP001333102"/>
    </source>
</evidence>
<dbReference type="CDD" id="cd06170">
    <property type="entry name" value="LuxR_C_like"/>
    <property type="match status" value="1"/>
</dbReference>
<evidence type="ECO:0000256" key="4">
    <source>
        <dbReference type="ARBA" id="ARBA00023163"/>
    </source>
</evidence>
<evidence type="ECO:0000259" key="8">
    <source>
        <dbReference type="PROSITE" id="PS50110"/>
    </source>
</evidence>
<evidence type="ECO:0000256" key="2">
    <source>
        <dbReference type="ARBA" id="ARBA00023015"/>
    </source>
</evidence>
<dbReference type="SMART" id="SM00421">
    <property type="entry name" value="HTH_LUXR"/>
    <property type="match status" value="1"/>
</dbReference>
<dbReference type="InterPro" id="IPR058245">
    <property type="entry name" value="NreC/VraR/RcsB-like_REC"/>
</dbReference>
<dbReference type="PANTHER" id="PTHR43214">
    <property type="entry name" value="TWO-COMPONENT RESPONSE REGULATOR"/>
    <property type="match status" value="1"/>
</dbReference>
<accession>A0ABZ1BR94</accession>